<dbReference type="InterPro" id="IPR018202">
    <property type="entry name" value="Ser_caboxypep_ser_AS"/>
</dbReference>
<dbReference type="InterPro" id="IPR033124">
    <property type="entry name" value="Ser_caboxypep_his_AS"/>
</dbReference>
<dbReference type="PRINTS" id="PR00724">
    <property type="entry name" value="CRBOXYPTASEC"/>
</dbReference>
<dbReference type="GO" id="GO:0006508">
    <property type="term" value="P:proteolysis"/>
    <property type="evidence" value="ECO:0007669"/>
    <property type="project" value="UniProtKB-KW"/>
</dbReference>
<comment type="caution">
    <text evidence="3">The sequence shown here is derived from an EMBL/GenBank/DDBJ whole genome shotgun (WGS) entry which is preliminary data.</text>
</comment>
<evidence type="ECO:0000256" key="1">
    <source>
        <dbReference type="ARBA" id="ARBA00009431"/>
    </source>
</evidence>
<dbReference type="PANTHER" id="PTHR11802:SF201">
    <property type="entry name" value="CARBOXYPEPTIDASE"/>
    <property type="match status" value="1"/>
</dbReference>
<accession>A0AAD4MFL7</accession>
<reference evidence="3" key="1">
    <citation type="submission" date="2022-01" db="EMBL/GenBank/DDBJ databases">
        <title>Genome Sequence Resource for Two Populations of Ditylenchus destructor, the Migratory Endoparasitic Phytonematode.</title>
        <authorList>
            <person name="Zhang H."/>
            <person name="Lin R."/>
            <person name="Xie B."/>
        </authorList>
    </citation>
    <scope>NUCLEOTIDE SEQUENCE</scope>
    <source>
        <strain evidence="3">BazhouSP</strain>
    </source>
</reference>
<dbReference type="EMBL" id="JAKKPZ010000841">
    <property type="protein sequence ID" value="KAI1692001.1"/>
    <property type="molecule type" value="Genomic_DNA"/>
</dbReference>
<keyword evidence="2" id="KW-0378">Hydrolase</keyword>
<dbReference type="InterPro" id="IPR029058">
    <property type="entry name" value="AB_hydrolase_fold"/>
</dbReference>
<dbReference type="EC" id="3.4.16.-" evidence="2"/>
<keyword evidence="2" id="KW-0645">Protease</keyword>
<keyword evidence="2 3" id="KW-0121">Carboxypeptidase</keyword>
<gene>
    <name evidence="3" type="ORF">DdX_21496</name>
</gene>
<dbReference type="PROSITE" id="PS00560">
    <property type="entry name" value="CARBOXYPEPT_SER_HIS"/>
    <property type="match status" value="1"/>
</dbReference>
<protein>
    <recommendedName>
        <fullName evidence="2">Carboxypeptidase</fullName>
        <ecNumber evidence="2">3.4.16.-</ecNumber>
    </recommendedName>
</protein>
<dbReference type="PANTHER" id="PTHR11802">
    <property type="entry name" value="SERINE PROTEASE FAMILY S10 SERINE CARBOXYPEPTIDASE"/>
    <property type="match status" value="1"/>
</dbReference>
<organism evidence="3 4">
    <name type="scientific">Ditylenchus destructor</name>
    <dbReference type="NCBI Taxonomy" id="166010"/>
    <lineage>
        <taxon>Eukaryota</taxon>
        <taxon>Metazoa</taxon>
        <taxon>Ecdysozoa</taxon>
        <taxon>Nematoda</taxon>
        <taxon>Chromadorea</taxon>
        <taxon>Rhabditida</taxon>
        <taxon>Tylenchina</taxon>
        <taxon>Tylenchomorpha</taxon>
        <taxon>Sphaerularioidea</taxon>
        <taxon>Anguinidae</taxon>
        <taxon>Anguininae</taxon>
        <taxon>Ditylenchus</taxon>
    </lineage>
</organism>
<name>A0AAD4MFL7_9BILA</name>
<keyword evidence="4" id="KW-1185">Reference proteome</keyword>
<dbReference type="Gene3D" id="3.40.50.12670">
    <property type="match status" value="1"/>
</dbReference>
<sequence length="881" mass="100406">MAAYPQYINRNLYLASGSHTDDYVANLAVSIIQESKVYFVTVSLPLLNPDIKEKVKGQQVIKLAGLIMGNEILSYSHTMNSMEKHRRARVIDSAERWLNIKDVKNVLRIPENGGYLRICSDVFDTKYGRTRDAGDIFDTIIKSNYPLKILIFNGDLENGISAERFVEDLAERNLLYLVKSHEHWTYRNQDGGYVNRFEGSAVYIDFLTVKGAGHTVAMDRSGIALQIITNFISGEDYSTPFPFKTDFMPLLEEYQIKELLKNTAKNTPDGRLKHLQDKIWNLPGLTFAPQFDQYSGHLNGNVAGNYLFYWLFEAQYNRENAPLLLWLSGGPGCSSLGALVSEHGPFRVNRDGRTLFENVYSWNKAAYIVYLDAPRGVGFSYQNMSENPNRVWKEELTAQDTLSALKQLYDAYGFLSGRDLYITGESYAGVYVPTLVNYMVKEFEKDNNGMFNGLGVNLKGMVIGNAYFSAKWTYATIYDYLYFHGILQKSKWDAIRKCCEPPNELYCHIPQDVECEPLENGLLDEILANPDNTDFYNIYQQCYEMESIPQLMSGHPKIVTSPKESSKRTQRVEHKIKKFLQKSLIHPNKSSSNKSGNPSAGFGLDIQIMFNYTSNDPFFSFPCYIFSKADEYFDQVYVREALHVPDFVQKWTYCNDTINAHYDSAYLYGSKDMAVVFNEILSSSYLQQRTKEPFHILLYNGDSDSISSFVQTEFFIEDLVEKHKNGRRTRGRRPWYYHSHNTSSLAGFLKSYQFSDKSRTFAHLDLLTVKGAGHFVPLDRPAPAIQMLYNFLWNISDYSSQIPYSTDAGPLKMQYQPPLTNISAVAKSGQEDGLHEITIQTSSPTPKVVTKPTTLSLAGSNKFVNKCLFGVSLLVFLHLIQ</sequence>
<proteinExistence type="inferred from homology"/>
<comment type="similarity">
    <text evidence="1 2">Belongs to the peptidase S10 family.</text>
</comment>
<dbReference type="Proteomes" id="UP001201812">
    <property type="component" value="Unassembled WGS sequence"/>
</dbReference>
<dbReference type="GO" id="GO:0004185">
    <property type="term" value="F:serine-type carboxypeptidase activity"/>
    <property type="evidence" value="ECO:0007669"/>
    <property type="project" value="UniProtKB-UniRule"/>
</dbReference>
<dbReference type="Pfam" id="PF00450">
    <property type="entry name" value="Peptidase_S10"/>
    <property type="match status" value="2"/>
</dbReference>
<evidence type="ECO:0000313" key="3">
    <source>
        <dbReference type="EMBL" id="KAI1692001.1"/>
    </source>
</evidence>
<dbReference type="Gene3D" id="3.40.50.1820">
    <property type="entry name" value="alpha/beta hydrolase"/>
    <property type="match status" value="2"/>
</dbReference>
<dbReference type="InterPro" id="IPR001563">
    <property type="entry name" value="Peptidase_S10"/>
</dbReference>
<evidence type="ECO:0000313" key="4">
    <source>
        <dbReference type="Proteomes" id="UP001201812"/>
    </source>
</evidence>
<dbReference type="SUPFAM" id="SSF53474">
    <property type="entry name" value="alpha/beta-Hydrolases"/>
    <property type="match status" value="2"/>
</dbReference>
<dbReference type="PROSITE" id="PS00131">
    <property type="entry name" value="CARBOXYPEPT_SER_SER"/>
    <property type="match status" value="1"/>
</dbReference>
<dbReference type="AlphaFoldDB" id="A0AAD4MFL7"/>
<evidence type="ECO:0000256" key="2">
    <source>
        <dbReference type="RuleBase" id="RU361156"/>
    </source>
</evidence>